<protein>
    <submittedName>
        <fullName evidence="2">Uncharacterized protein</fullName>
    </submittedName>
</protein>
<feature type="compositionally biased region" description="Polar residues" evidence="1">
    <location>
        <begin position="74"/>
        <end position="95"/>
    </location>
</feature>
<dbReference type="Proteomes" id="UP000324800">
    <property type="component" value="Unassembled WGS sequence"/>
</dbReference>
<evidence type="ECO:0000313" key="3">
    <source>
        <dbReference type="Proteomes" id="UP000324800"/>
    </source>
</evidence>
<name>A0A5J4TAF2_9EUKA</name>
<sequence length="95" mass="10959">MVKNRNRDQSKTNSQIIMKTKQSKTIILRSFNLPEHDGSSESISCKTERMEYNDDNEQNGNRRYKLMDNETQGEHSSTINTDTASIDNVNRCSTK</sequence>
<evidence type="ECO:0000256" key="1">
    <source>
        <dbReference type="SAM" id="MobiDB-lite"/>
    </source>
</evidence>
<gene>
    <name evidence="2" type="ORF">EZS28_049802</name>
</gene>
<reference evidence="2 3" key="1">
    <citation type="submission" date="2019-03" db="EMBL/GenBank/DDBJ databases">
        <title>Single cell metagenomics reveals metabolic interactions within the superorganism composed of flagellate Streblomastix strix and complex community of Bacteroidetes bacteria on its surface.</title>
        <authorList>
            <person name="Treitli S.C."/>
            <person name="Kolisko M."/>
            <person name="Husnik F."/>
            <person name="Keeling P."/>
            <person name="Hampl V."/>
        </authorList>
    </citation>
    <scope>NUCLEOTIDE SEQUENCE [LARGE SCALE GENOMIC DNA]</scope>
    <source>
        <strain evidence="2">ST1C</strain>
    </source>
</reference>
<organism evidence="2 3">
    <name type="scientific">Streblomastix strix</name>
    <dbReference type="NCBI Taxonomy" id="222440"/>
    <lineage>
        <taxon>Eukaryota</taxon>
        <taxon>Metamonada</taxon>
        <taxon>Preaxostyla</taxon>
        <taxon>Oxymonadida</taxon>
        <taxon>Streblomastigidae</taxon>
        <taxon>Streblomastix</taxon>
    </lineage>
</organism>
<feature type="region of interest" description="Disordered" evidence="1">
    <location>
        <begin position="34"/>
        <end position="95"/>
    </location>
</feature>
<comment type="caution">
    <text evidence="2">The sequence shown here is derived from an EMBL/GenBank/DDBJ whole genome shotgun (WGS) entry which is preliminary data.</text>
</comment>
<accession>A0A5J4TAF2</accession>
<dbReference type="AlphaFoldDB" id="A0A5J4TAF2"/>
<proteinExistence type="predicted"/>
<dbReference type="EMBL" id="SNRW01035904">
    <property type="protein sequence ID" value="KAA6354671.1"/>
    <property type="molecule type" value="Genomic_DNA"/>
</dbReference>
<evidence type="ECO:0000313" key="2">
    <source>
        <dbReference type="EMBL" id="KAA6354671.1"/>
    </source>
</evidence>